<accession>A0A419HL71</accession>
<comment type="caution">
    <text evidence="2">The sequence shown here is derived from an EMBL/GenBank/DDBJ whole genome shotgun (WGS) entry which is preliminary data.</text>
</comment>
<evidence type="ECO:0000313" key="3">
    <source>
        <dbReference type="Proteomes" id="UP000285112"/>
    </source>
</evidence>
<keyword evidence="3" id="KW-1185">Reference proteome</keyword>
<sequence>MAALARRRNSSGKVADWSRQYVGLEREATSLEFHQQLLVPGLFQIEAYARAVVSTSQVVAAGDVPEVVVARMRRAELLRRPDGPRVHLVLGQAATRREAGGSEVLDEQLAYLEEVAEPPNVTVRILPDDVGAHAALGMGFVLLTLEVGGQESK</sequence>
<name>A0A419HL71_9PSEU</name>
<protein>
    <recommendedName>
        <fullName evidence="1">DUF5753 domain-containing protein</fullName>
    </recommendedName>
</protein>
<evidence type="ECO:0000259" key="1">
    <source>
        <dbReference type="Pfam" id="PF19054"/>
    </source>
</evidence>
<dbReference type="RefSeq" id="WP_120026758.1">
    <property type="nucleotide sequence ID" value="NZ_QZFV01000144.1"/>
</dbReference>
<dbReference type="AlphaFoldDB" id="A0A419HL71"/>
<dbReference type="InterPro" id="IPR043917">
    <property type="entry name" value="DUF5753"/>
</dbReference>
<proteinExistence type="predicted"/>
<evidence type="ECO:0000313" key="2">
    <source>
        <dbReference type="EMBL" id="RJQ76607.1"/>
    </source>
</evidence>
<dbReference type="Pfam" id="PF19054">
    <property type="entry name" value="DUF5753"/>
    <property type="match status" value="1"/>
</dbReference>
<dbReference type="OrthoDB" id="4285266at2"/>
<dbReference type="Proteomes" id="UP000285112">
    <property type="component" value="Unassembled WGS sequence"/>
</dbReference>
<gene>
    <name evidence="2" type="ORF">D5S19_30245</name>
</gene>
<reference evidence="2 3" key="1">
    <citation type="submission" date="2018-09" db="EMBL/GenBank/DDBJ databases">
        <title>YIM PH 21725 draft genome.</title>
        <authorList>
            <person name="Miao C."/>
        </authorList>
    </citation>
    <scope>NUCLEOTIDE SEQUENCE [LARGE SCALE GENOMIC DNA]</scope>
    <source>
        <strain evidence="3">YIM PH21725</strain>
    </source>
</reference>
<feature type="domain" description="DUF5753" evidence="1">
    <location>
        <begin position="19"/>
        <end position="147"/>
    </location>
</feature>
<dbReference type="EMBL" id="QZFV01000144">
    <property type="protein sequence ID" value="RJQ76607.1"/>
    <property type="molecule type" value="Genomic_DNA"/>
</dbReference>
<organism evidence="2 3">
    <name type="scientific">Amycolatopsis panacis</name>
    <dbReference type="NCBI Taxonomy" id="2340917"/>
    <lineage>
        <taxon>Bacteria</taxon>
        <taxon>Bacillati</taxon>
        <taxon>Actinomycetota</taxon>
        <taxon>Actinomycetes</taxon>
        <taxon>Pseudonocardiales</taxon>
        <taxon>Pseudonocardiaceae</taxon>
        <taxon>Amycolatopsis</taxon>
    </lineage>
</organism>